<dbReference type="EMBL" id="CP012808">
    <property type="protein sequence ID" value="ALH94631.1"/>
    <property type="molecule type" value="Genomic_DNA"/>
</dbReference>
<evidence type="ECO:0000313" key="2">
    <source>
        <dbReference type="EMBL" id="ALH94631.1"/>
    </source>
</evidence>
<feature type="signal peptide" evidence="1">
    <location>
        <begin position="1"/>
        <end position="22"/>
    </location>
</feature>
<dbReference type="RefSeq" id="WP_054580532.1">
    <property type="nucleotide sequence ID" value="NZ_CP012808.1"/>
</dbReference>
<evidence type="ECO:0000313" key="3">
    <source>
        <dbReference type="Proteomes" id="UP000064939"/>
    </source>
</evidence>
<accession>A0A0N9VC21</accession>
<sequence length="156" mass="17896">MKLTQKIYICFLSLILSGCYTTQFLTEPNYPTEAALVANAYENGLSADIDISYEQAFNHLKQAYQQCVAFTTEEDLVYSDNRLEEHLEMGTIFIKVYPNQFLQKTLVEGLTDHKTRITLFLPRAYPYAQSRFKRDLIRALGQDPECNIGVVVPVKN</sequence>
<dbReference type="OrthoDB" id="6688948at2"/>
<dbReference type="Proteomes" id="UP000064939">
    <property type="component" value="Chromosome"/>
</dbReference>
<evidence type="ECO:0008006" key="4">
    <source>
        <dbReference type="Google" id="ProtNLM"/>
    </source>
</evidence>
<name>A0A0N9VC21_9GAMM</name>
<evidence type="ECO:0000256" key="1">
    <source>
        <dbReference type="SAM" id="SignalP"/>
    </source>
</evidence>
<feature type="chain" id="PRO_5006039368" description="Lipoprotein" evidence="1">
    <location>
        <begin position="23"/>
        <end position="156"/>
    </location>
</feature>
<proteinExistence type="predicted"/>
<reference evidence="2 3" key="1">
    <citation type="journal article" date="2015" name="Int. J. Syst. Evol. Microbiol.">
        <title>Acinetobacter equi sp. nov. isolated from horse faeces.</title>
        <authorList>
            <person name="Poppel M.T."/>
            <person name="Skiebe E."/>
            <person name="Laue M."/>
            <person name="Bergmann H."/>
            <person name="Ebersberger I."/>
            <person name="Garn T."/>
            <person name="Fruth A."/>
            <person name="Baumgardt S."/>
            <person name="Busse H.J."/>
            <person name="Wilharm G."/>
        </authorList>
    </citation>
    <scope>NUCLEOTIDE SEQUENCE [LARGE SCALE GENOMIC DNA]</scope>
    <source>
        <strain evidence="2 3">114</strain>
    </source>
</reference>
<dbReference type="AlphaFoldDB" id="A0A0N9VC21"/>
<keyword evidence="1" id="KW-0732">Signal</keyword>
<dbReference type="KEGG" id="aei:AOY20_03270"/>
<organism evidence="2 3">
    <name type="scientific">Acinetobacter equi</name>
    <dbReference type="NCBI Taxonomy" id="1324350"/>
    <lineage>
        <taxon>Bacteria</taxon>
        <taxon>Pseudomonadati</taxon>
        <taxon>Pseudomonadota</taxon>
        <taxon>Gammaproteobacteria</taxon>
        <taxon>Moraxellales</taxon>
        <taxon>Moraxellaceae</taxon>
        <taxon>Acinetobacter</taxon>
    </lineage>
</organism>
<dbReference type="PROSITE" id="PS51257">
    <property type="entry name" value="PROKAR_LIPOPROTEIN"/>
    <property type="match status" value="1"/>
</dbReference>
<protein>
    <recommendedName>
        <fullName evidence="4">Lipoprotein</fullName>
    </recommendedName>
</protein>
<keyword evidence="3" id="KW-1185">Reference proteome</keyword>
<gene>
    <name evidence="2" type="ORF">AOY20_03270</name>
</gene>
<dbReference type="STRING" id="1324350.AOY20_03270"/>